<name>A0A5S6Q9U7_TRIMR</name>
<evidence type="ECO:0000256" key="3">
    <source>
        <dbReference type="ARBA" id="ARBA00022771"/>
    </source>
</evidence>
<dbReference type="AlphaFoldDB" id="A0A5S6Q9U7"/>
<evidence type="ECO:0000256" key="4">
    <source>
        <dbReference type="ARBA" id="ARBA00022833"/>
    </source>
</evidence>
<dbReference type="InterPro" id="IPR013087">
    <property type="entry name" value="Znf_C2H2_type"/>
</dbReference>
<evidence type="ECO:0000256" key="2">
    <source>
        <dbReference type="ARBA" id="ARBA00022737"/>
    </source>
</evidence>
<reference evidence="8" key="1">
    <citation type="submission" date="2019-12" db="UniProtKB">
        <authorList>
            <consortium name="WormBaseParasite"/>
        </authorList>
    </citation>
    <scope>IDENTIFICATION</scope>
</reference>
<dbReference type="Proteomes" id="UP000046395">
    <property type="component" value="Unassembled WGS sequence"/>
</dbReference>
<keyword evidence="4" id="KW-0862">Zinc</keyword>
<protein>
    <submittedName>
        <fullName evidence="8">C2H2-type domain-containing protein</fullName>
    </submittedName>
</protein>
<feature type="domain" description="C2H2-type" evidence="6">
    <location>
        <begin position="507"/>
        <end position="535"/>
    </location>
</feature>
<dbReference type="STRING" id="70415.A0A5S6Q9U7"/>
<dbReference type="PROSITE" id="PS50157">
    <property type="entry name" value="ZINC_FINGER_C2H2_2"/>
    <property type="match status" value="6"/>
</dbReference>
<evidence type="ECO:0000256" key="5">
    <source>
        <dbReference type="PROSITE-ProRule" id="PRU00042"/>
    </source>
</evidence>
<dbReference type="GO" id="GO:0008270">
    <property type="term" value="F:zinc ion binding"/>
    <property type="evidence" value="ECO:0007669"/>
    <property type="project" value="UniProtKB-KW"/>
</dbReference>
<evidence type="ECO:0000256" key="1">
    <source>
        <dbReference type="ARBA" id="ARBA00022723"/>
    </source>
</evidence>
<feature type="domain" description="C2H2-type" evidence="6">
    <location>
        <begin position="208"/>
        <end position="235"/>
    </location>
</feature>
<dbReference type="Pfam" id="PF00096">
    <property type="entry name" value="zf-C2H2"/>
    <property type="match status" value="3"/>
</dbReference>
<evidence type="ECO:0000313" key="8">
    <source>
        <dbReference type="WBParaSite" id="TMUE_1000003860.1"/>
    </source>
</evidence>
<dbReference type="SMART" id="SM00355">
    <property type="entry name" value="ZnF_C2H2"/>
    <property type="match status" value="9"/>
</dbReference>
<proteinExistence type="predicted"/>
<dbReference type="GO" id="GO:0000981">
    <property type="term" value="F:DNA-binding transcription factor activity, RNA polymerase II-specific"/>
    <property type="evidence" value="ECO:0007669"/>
    <property type="project" value="TreeGrafter"/>
</dbReference>
<organism evidence="7 8">
    <name type="scientific">Trichuris muris</name>
    <name type="common">Mouse whipworm</name>
    <dbReference type="NCBI Taxonomy" id="70415"/>
    <lineage>
        <taxon>Eukaryota</taxon>
        <taxon>Metazoa</taxon>
        <taxon>Ecdysozoa</taxon>
        <taxon>Nematoda</taxon>
        <taxon>Enoplea</taxon>
        <taxon>Dorylaimia</taxon>
        <taxon>Trichinellida</taxon>
        <taxon>Trichuridae</taxon>
        <taxon>Trichuris</taxon>
    </lineage>
</organism>
<dbReference type="Pfam" id="PF21549">
    <property type="entry name" value="PRDM2_PR"/>
    <property type="match status" value="1"/>
</dbReference>
<dbReference type="PROSITE" id="PS00028">
    <property type="entry name" value="ZINC_FINGER_C2H2_1"/>
    <property type="match status" value="7"/>
</dbReference>
<dbReference type="PANTHER" id="PTHR24408">
    <property type="entry name" value="ZINC FINGER PROTEIN"/>
    <property type="match status" value="1"/>
</dbReference>
<dbReference type="InterPro" id="IPR001214">
    <property type="entry name" value="SET_dom"/>
</dbReference>
<feature type="domain" description="C2H2-type" evidence="6">
    <location>
        <begin position="415"/>
        <end position="443"/>
    </location>
</feature>
<sequence>MLLRSSTQQLSLNLPNYLQLKNGIFAVEPLPANVKFYFSPTDKDPCLTFANPDFAKLVVQLRSCLSDTPIQRDTCYWVAYIRSARSAKKANLAITVENGQLCFATERLVEKGQELLVHYPEAFVMAKRMFGHFDESRTRPQQGNVTTYIQNEPSTCCFCRNFTPSSMSMSWPKYCDLCNANLFSELNLRMHIAKEHCCFFQLHSILPWNCCHCSLNFSLARELLSHLALHSTSTEAGQEGRFQLAEENGINGSRAEKNPVPCNHSTCQNCSCRGRYRCPMCYKLLAKLQQMANHVRSHGTKSPSTCKVCKQPLKSARDAKLHIEMKHKTVDGVYRCSSCQKSYATRSRLEGHVRYAHPGLLLKCTVCKRGFTSCSQCKQAFKRRDNLKAHYQRMHQTSRSEPVRPPPENLSKYIYKCLKCNKGFKRRGMLIYHLKRKHPGEDIKNIPELNVPLLRFNYWFPCDLCAQQFSTAKKRLMHAQKEHPNSCLVDPNVQQRQPSAVCLVWPVQCPVCPQQYARKASLTKHISKLHPEWKPETGYQVISQAAFTDQAGTSFPYYVPQGVD</sequence>
<feature type="domain" description="C2H2-type" evidence="6">
    <location>
        <begin position="372"/>
        <end position="400"/>
    </location>
</feature>
<evidence type="ECO:0000259" key="6">
    <source>
        <dbReference type="PROSITE" id="PS50157"/>
    </source>
</evidence>
<dbReference type="Pfam" id="PF12874">
    <property type="entry name" value="zf-met"/>
    <property type="match status" value="1"/>
</dbReference>
<dbReference type="GO" id="GO:0043565">
    <property type="term" value="F:sequence-specific DNA binding"/>
    <property type="evidence" value="ECO:0007669"/>
    <property type="project" value="TreeGrafter"/>
</dbReference>
<keyword evidence="2" id="KW-0677">Repeat</keyword>
<accession>A0A5S6Q9U7</accession>
<keyword evidence="3 5" id="KW-0863">Zinc-finger</keyword>
<dbReference type="InterPro" id="IPR036236">
    <property type="entry name" value="Znf_C2H2_sf"/>
</dbReference>
<dbReference type="PANTHER" id="PTHR24408:SF36">
    <property type="entry name" value="BTB DOMAIN-CONTAINING PROTEIN"/>
    <property type="match status" value="1"/>
</dbReference>
<dbReference type="Gene3D" id="2.170.270.10">
    <property type="entry name" value="SET domain"/>
    <property type="match status" value="1"/>
</dbReference>
<dbReference type="GO" id="GO:0005634">
    <property type="term" value="C:nucleus"/>
    <property type="evidence" value="ECO:0007669"/>
    <property type="project" value="TreeGrafter"/>
</dbReference>
<keyword evidence="7" id="KW-1185">Reference proteome</keyword>
<dbReference type="Gene3D" id="3.30.160.60">
    <property type="entry name" value="Classic Zinc Finger"/>
    <property type="match status" value="5"/>
</dbReference>
<dbReference type="InterPro" id="IPR046341">
    <property type="entry name" value="SET_dom_sf"/>
</dbReference>
<feature type="domain" description="C2H2-type" evidence="6">
    <location>
        <begin position="276"/>
        <end position="303"/>
    </location>
</feature>
<dbReference type="WBParaSite" id="TMUE_1000003860.1">
    <property type="protein sequence ID" value="TMUE_1000003860.1"/>
    <property type="gene ID" value="WBGene00291095"/>
</dbReference>
<feature type="domain" description="C2H2-type" evidence="6">
    <location>
        <begin position="334"/>
        <end position="359"/>
    </location>
</feature>
<evidence type="ECO:0000313" key="7">
    <source>
        <dbReference type="Proteomes" id="UP000046395"/>
    </source>
</evidence>
<keyword evidence="1" id="KW-0479">Metal-binding</keyword>
<dbReference type="SUPFAM" id="SSF57667">
    <property type="entry name" value="beta-beta-alpha zinc fingers"/>
    <property type="match status" value="2"/>
</dbReference>